<sequence length="294" mass="31773">MGLILLATAGCKKEDGSTVMPRILLKNGAYTQNEQFIPVGGKLTFGITATDGNAIITNIKIQRIADGVVITELDQGVYIPDGGLDRDFTAYKSSATKEIWRFLMLNSNRDSAVTTLTVNLGAGSAYGEIYHYPSVKIGMQGNPYLPNYLDLHTGNLYSKTNVSGHEGDIDLVGFVYTTSGILSPTLCCPGYTGSSSVTGHYPEIASWSQARLTAYDYGASDNNLISSDKFDRAQNDSLLVMAFNPQSVSGLCKFCNTGKVIPFKTEDGKFGLIKVLHADLSSVGYMELDIKIQK</sequence>
<proteinExistence type="predicted"/>
<name>A0A1G6HEW7_9BACT</name>
<dbReference type="Proteomes" id="UP000199452">
    <property type="component" value="Unassembled WGS sequence"/>
</dbReference>
<gene>
    <name evidence="1" type="ORF">SAMN05216323_101015</name>
</gene>
<evidence type="ECO:0000313" key="1">
    <source>
        <dbReference type="EMBL" id="SDB92780.1"/>
    </source>
</evidence>
<dbReference type="AlphaFoldDB" id="A0A1G6HEW7"/>
<evidence type="ECO:0000313" key="2">
    <source>
        <dbReference type="Proteomes" id="UP000199452"/>
    </source>
</evidence>
<keyword evidence="2" id="KW-1185">Reference proteome</keyword>
<dbReference type="STRING" id="1640674.SAMN05216323_101015"/>
<dbReference type="EMBL" id="FMYP01000010">
    <property type="protein sequence ID" value="SDB92780.1"/>
    <property type="molecule type" value="Genomic_DNA"/>
</dbReference>
<reference evidence="1 2" key="1">
    <citation type="submission" date="2016-09" db="EMBL/GenBank/DDBJ databases">
        <authorList>
            <person name="Capua I."/>
            <person name="De Benedictis P."/>
            <person name="Joannis T."/>
            <person name="Lombin L.H."/>
            <person name="Cattoli G."/>
        </authorList>
    </citation>
    <scope>NUCLEOTIDE SEQUENCE [LARGE SCALE GENOMIC DNA]</scope>
    <source>
        <strain evidence="1 2">A7P-90m</strain>
    </source>
</reference>
<accession>A0A1G6HEW7</accession>
<protein>
    <submittedName>
        <fullName evidence="1">Uncharacterized protein</fullName>
    </submittedName>
</protein>
<organism evidence="1 2">
    <name type="scientific">Williamwhitmania taraxaci</name>
    <dbReference type="NCBI Taxonomy" id="1640674"/>
    <lineage>
        <taxon>Bacteria</taxon>
        <taxon>Pseudomonadati</taxon>
        <taxon>Bacteroidota</taxon>
        <taxon>Bacteroidia</taxon>
        <taxon>Bacteroidales</taxon>
        <taxon>Williamwhitmaniaceae</taxon>
        <taxon>Williamwhitmania</taxon>
    </lineage>
</organism>